<dbReference type="STRING" id="180088.A0A1J8PZI3"/>
<gene>
    <name evidence="2" type="ORF">AZE42_13052</name>
</gene>
<dbReference type="GO" id="GO:0003677">
    <property type="term" value="F:DNA binding"/>
    <property type="evidence" value="ECO:0007669"/>
    <property type="project" value="UniProtKB-KW"/>
</dbReference>
<evidence type="ECO:0000256" key="1">
    <source>
        <dbReference type="ARBA" id="ARBA00023125"/>
    </source>
</evidence>
<dbReference type="InterPro" id="IPR010998">
    <property type="entry name" value="Integrase_recombinase_N"/>
</dbReference>
<accession>A0A1J8PZI3</accession>
<evidence type="ECO:0000313" key="3">
    <source>
        <dbReference type="Proteomes" id="UP000183567"/>
    </source>
</evidence>
<comment type="caution">
    <text evidence="2">The sequence shown here is derived from an EMBL/GenBank/DDBJ whole genome shotgun (WGS) entry which is preliminary data.</text>
</comment>
<keyword evidence="3" id="KW-1185">Reference proteome</keyword>
<keyword evidence="1" id="KW-0238">DNA-binding</keyword>
<dbReference type="SUPFAM" id="SSF47823">
    <property type="entry name" value="lambda integrase-like, N-terminal domain"/>
    <property type="match status" value="1"/>
</dbReference>
<protein>
    <submittedName>
        <fullName evidence="2">Uncharacterized protein</fullName>
    </submittedName>
</protein>
<organism evidence="2 3">
    <name type="scientific">Rhizopogon vesiculosus</name>
    <dbReference type="NCBI Taxonomy" id="180088"/>
    <lineage>
        <taxon>Eukaryota</taxon>
        <taxon>Fungi</taxon>
        <taxon>Dikarya</taxon>
        <taxon>Basidiomycota</taxon>
        <taxon>Agaricomycotina</taxon>
        <taxon>Agaricomycetes</taxon>
        <taxon>Agaricomycetidae</taxon>
        <taxon>Boletales</taxon>
        <taxon>Suillineae</taxon>
        <taxon>Rhizopogonaceae</taxon>
        <taxon>Rhizopogon</taxon>
    </lineage>
</organism>
<feature type="non-terminal residue" evidence="2">
    <location>
        <position position="420"/>
    </location>
</feature>
<dbReference type="Gene3D" id="1.10.150.130">
    <property type="match status" value="1"/>
</dbReference>
<reference evidence="2 3" key="1">
    <citation type="submission" date="2016-03" db="EMBL/GenBank/DDBJ databases">
        <title>Comparative genomics of the ectomycorrhizal sister species Rhizopogon vinicolor and Rhizopogon vesiculosus (Basidiomycota: Boletales) reveals a divergence of the mating type B locus.</title>
        <authorList>
            <person name="Mujic A.B."/>
            <person name="Kuo A."/>
            <person name="Tritt A."/>
            <person name="Lipzen A."/>
            <person name="Chen C."/>
            <person name="Johnson J."/>
            <person name="Sharma A."/>
            <person name="Barry K."/>
            <person name="Grigoriev I.V."/>
            <person name="Spatafora J.W."/>
        </authorList>
    </citation>
    <scope>NUCLEOTIDE SEQUENCE [LARGE SCALE GENOMIC DNA]</scope>
    <source>
        <strain evidence="2 3">AM-OR11-056</strain>
    </source>
</reference>
<dbReference type="EMBL" id="LVVM01003522">
    <property type="protein sequence ID" value="OJA14702.1"/>
    <property type="molecule type" value="Genomic_DNA"/>
</dbReference>
<dbReference type="OrthoDB" id="3266428at2759"/>
<dbReference type="AlphaFoldDB" id="A0A1J8PZI3"/>
<evidence type="ECO:0000313" key="2">
    <source>
        <dbReference type="EMBL" id="OJA14702.1"/>
    </source>
</evidence>
<dbReference type="Proteomes" id="UP000183567">
    <property type="component" value="Unassembled WGS sequence"/>
</dbReference>
<proteinExistence type="predicted"/>
<name>A0A1J8PZI3_9AGAM</name>
<sequence>MRSSVISDLRWWFDLFDSPQPPRSLNPRPATRDYGIWVDASTGTGIGILWNGLWGAWDTREGWRDHVGHDIGWLETIAVELAICVTCLFGISTADVLIHSDNEGVIGSFRKGRCSNLASNMSIRRSEVILRSSDITITLIYVNTKDNLADPISRAAAEFHRLSTIEVREAAVTRPDGRVRLPRHPRKDAVITPSSYHPHVLASERVLLWTTPHGLNFQHDLEQLFPKSIVLKMFFVMIQSLDEDTCSNYGAGLLRFTQFCDNLHIPESECMPASADLLSAFLSNAASTISSSTANSWMAGLHYWHTVNGAIWNGADSDLLCHLHHGLVKLVPPNSKCTRRPPVTLEALNQLKHGLDLSNSFDVAVLAIASIAFWSCCHLGELVIPGSNAFDSLKHVTRSILPITIHETNGTLWDMSHHRA</sequence>